<dbReference type="InterPro" id="IPR036390">
    <property type="entry name" value="WH_DNA-bd_sf"/>
</dbReference>
<dbReference type="SUPFAM" id="SSF46785">
    <property type="entry name" value="Winged helix' DNA-binding domain"/>
    <property type="match status" value="1"/>
</dbReference>
<keyword evidence="2" id="KW-0238">DNA-binding</keyword>
<dbReference type="Proteomes" id="UP000323884">
    <property type="component" value="Unassembled WGS sequence"/>
</dbReference>
<dbReference type="Gene3D" id="1.10.10.10">
    <property type="entry name" value="Winged helix-like DNA-binding domain superfamily/Winged helix DNA-binding domain"/>
    <property type="match status" value="1"/>
</dbReference>
<sequence length="116" mass="13719">MRKENSTNFLNETDLIKNCGMFYTLSVIGGRWKVGILASLLDNDELRYSEIKGRLHNITERMLIKQLKELQDEGLIIRKDYKEVPPRVHYSISDKGRSLQDVLITLRYWGKKYRNE</sequence>
<comment type="caution">
    <text evidence="5">The sequence shown here is derived from an EMBL/GenBank/DDBJ whole genome shotgun (WGS) entry which is preliminary data.</text>
</comment>
<dbReference type="InterPro" id="IPR036388">
    <property type="entry name" value="WH-like_DNA-bd_sf"/>
</dbReference>
<dbReference type="GO" id="GO:0003677">
    <property type="term" value="F:DNA binding"/>
    <property type="evidence" value="ECO:0007669"/>
    <property type="project" value="UniProtKB-KW"/>
</dbReference>
<dbReference type="PANTHER" id="PTHR33204">
    <property type="entry name" value="TRANSCRIPTIONAL REGULATOR, MARR FAMILY"/>
    <property type="match status" value="1"/>
</dbReference>
<evidence type="ECO:0000259" key="4">
    <source>
        <dbReference type="PROSITE" id="PS51118"/>
    </source>
</evidence>
<keyword evidence="6" id="KW-1185">Reference proteome</keyword>
<geneLocation type="plasmid" evidence="5">
    <name>unnamed1</name>
</geneLocation>
<evidence type="ECO:0000256" key="1">
    <source>
        <dbReference type="ARBA" id="ARBA00023015"/>
    </source>
</evidence>
<protein>
    <submittedName>
        <fullName evidence="5">Helix-turn-helix transcriptional regulator</fullName>
    </submittedName>
</protein>
<keyword evidence="5" id="KW-0614">Plasmid</keyword>
<feature type="domain" description="HTH hxlR-type" evidence="4">
    <location>
        <begin position="19"/>
        <end position="116"/>
    </location>
</feature>
<dbReference type="Pfam" id="PF01638">
    <property type="entry name" value="HxlR"/>
    <property type="match status" value="1"/>
</dbReference>
<evidence type="ECO:0000256" key="2">
    <source>
        <dbReference type="ARBA" id="ARBA00023125"/>
    </source>
</evidence>
<dbReference type="OrthoDB" id="9797599at2"/>
<gene>
    <name evidence="5" type="ORF">FW781_01695</name>
</gene>
<evidence type="ECO:0000313" key="6">
    <source>
        <dbReference type="Proteomes" id="UP000323884"/>
    </source>
</evidence>
<dbReference type="AlphaFoldDB" id="A0A5D8ZVU0"/>
<proteinExistence type="predicted"/>
<dbReference type="InterPro" id="IPR002577">
    <property type="entry name" value="HTH_HxlR"/>
</dbReference>
<accession>A0A5D8ZVU0</accession>
<keyword evidence="1" id="KW-0805">Transcription regulation</keyword>
<organism evidence="5 6">
    <name type="scientific">Chryseobacterium panacisoli</name>
    <dbReference type="NCBI Taxonomy" id="1807141"/>
    <lineage>
        <taxon>Bacteria</taxon>
        <taxon>Pseudomonadati</taxon>
        <taxon>Bacteroidota</taxon>
        <taxon>Flavobacteriia</taxon>
        <taxon>Flavobacteriales</taxon>
        <taxon>Weeksellaceae</taxon>
        <taxon>Chryseobacterium group</taxon>
        <taxon>Chryseobacterium</taxon>
    </lineage>
</organism>
<dbReference type="PROSITE" id="PS51118">
    <property type="entry name" value="HTH_HXLR"/>
    <property type="match status" value="1"/>
</dbReference>
<name>A0A5D8ZVU0_9FLAO</name>
<dbReference type="PANTHER" id="PTHR33204:SF29">
    <property type="entry name" value="TRANSCRIPTIONAL REGULATOR"/>
    <property type="match status" value="1"/>
</dbReference>
<evidence type="ECO:0000313" key="5">
    <source>
        <dbReference type="EMBL" id="TZF98667.1"/>
    </source>
</evidence>
<reference evidence="5 6" key="1">
    <citation type="submission" date="2019-08" db="EMBL/GenBank/DDBJ databases">
        <title>Draft genome sequence of Chryseobacterium sp. Gsoil 183.</title>
        <authorList>
            <person name="Im W.-T."/>
        </authorList>
    </citation>
    <scope>NUCLEOTIDE SEQUENCE [LARGE SCALE GENOMIC DNA]</scope>
    <source>
        <strain evidence="5 6">Gsoil 183</strain>
        <plasmid evidence="5">unnamed1</plasmid>
    </source>
</reference>
<evidence type="ECO:0000256" key="3">
    <source>
        <dbReference type="ARBA" id="ARBA00023163"/>
    </source>
</evidence>
<dbReference type="EMBL" id="VTRU01000001">
    <property type="protein sequence ID" value="TZF98667.1"/>
    <property type="molecule type" value="Genomic_DNA"/>
</dbReference>
<keyword evidence="3" id="KW-0804">Transcription</keyword>